<feature type="transmembrane region" description="Helical" evidence="3">
    <location>
        <begin position="23"/>
        <end position="44"/>
    </location>
</feature>
<accession>A0ABU5CBG3</accession>
<reference evidence="4 5" key="1">
    <citation type="submission" date="2023-10" db="EMBL/GenBank/DDBJ databases">
        <title>Virgibacillus halophilus 5B73C genome.</title>
        <authorList>
            <person name="Miliotis G."/>
            <person name="Sengupta P."/>
            <person name="Hameed A."/>
            <person name="Chuvochina M."/>
            <person name="Mcdonagh F."/>
            <person name="Simpson A.C."/>
            <person name="Singh N.K."/>
            <person name="Rekha P.D."/>
            <person name="Raman K."/>
            <person name="Hugenholtz P."/>
            <person name="Venkateswaran K."/>
        </authorList>
    </citation>
    <scope>NUCLEOTIDE SEQUENCE [LARGE SCALE GENOMIC DNA]</scope>
    <source>
        <strain evidence="4 5">5B73C</strain>
    </source>
</reference>
<protein>
    <submittedName>
        <fullName evidence="4">Type II secretion system protein</fullName>
    </submittedName>
</protein>
<keyword evidence="3" id="KW-0812">Transmembrane</keyword>
<dbReference type="Proteomes" id="UP001281447">
    <property type="component" value="Unassembled WGS sequence"/>
</dbReference>
<evidence type="ECO:0000313" key="4">
    <source>
        <dbReference type="EMBL" id="MDY0396677.1"/>
    </source>
</evidence>
<dbReference type="InterPro" id="IPR045584">
    <property type="entry name" value="Pilin-like"/>
</dbReference>
<keyword evidence="3" id="KW-0472">Membrane</keyword>
<organism evidence="4 5">
    <name type="scientific">Tigheibacillus halophilus</name>
    <dbReference type="NCBI Taxonomy" id="361280"/>
    <lineage>
        <taxon>Bacteria</taxon>
        <taxon>Bacillati</taxon>
        <taxon>Bacillota</taxon>
        <taxon>Bacilli</taxon>
        <taxon>Bacillales</taxon>
        <taxon>Bacillaceae</taxon>
        <taxon>Tigheibacillus</taxon>
    </lineage>
</organism>
<proteinExistence type="predicted"/>
<dbReference type="EMBL" id="JAWDIP010000004">
    <property type="protein sequence ID" value="MDY0396677.1"/>
    <property type="molecule type" value="Genomic_DNA"/>
</dbReference>
<dbReference type="NCBIfam" id="TIGR02532">
    <property type="entry name" value="IV_pilin_GFxxxE"/>
    <property type="match status" value="1"/>
</dbReference>
<keyword evidence="2" id="KW-0178">Competence</keyword>
<name>A0ABU5CBG3_9BACI</name>
<keyword evidence="3" id="KW-1133">Transmembrane helix</keyword>
<sequence>MEAEKFQLRQNNISNGFTLLETIFVLGILSLFLVLAIPLSWTFLQKQQEKQFIDTLQSDLLLIQSLSAQEDDQIKIIFHETDYTVQTSRAKKRNSACLSPRMDASAKTLYNYFFFRMVRYGNLAPLNLKLMMPRS</sequence>
<comment type="subcellular location">
    <subcellularLocation>
        <location evidence="1">Cell surface</location>
    </subcellularLocation>
</comment>
<evidence type="ECO:0000256" key="1">
    <source>
        <dbReference type="ARBA" id="ARBA00004241"/>
    </source>
</evidence>
<evidence type="ECO:0000256" key="3">
    <source>
        <dbReference type="SAM" id="Phobius"/>
    </source>
</evidence>
<evidence type="ECO:0000256" key="2">
    <source>
        <dbReference type="ARBA" id="ARBA00023287"/>
    </source>
</evidence>
<dbReference type="SUPFAM" id="SSF54523">
    <property type="entry name" value="Pili subunits"/>
    <property type="match status" value="1"/>
</dbReference>
<keyword evidence="5" id="KW-1185">Reference proteome</keyword>
<comment type="caution">
    <text evidence="4">The sequence shown here is derived from an EMBL/GenBank/DDBJ whole genome shotgun (WGS) entry which is preliminary data.</text>
</comment>
<evidence type="ECO:0000313" key="5">
    <source>
        <dbReference type="Proteomes" id="UP001281447"/>
    </source>
</evidence>
<dbReference type="InterPro" id="IPR012902">
    <property type="entry name" value="N_methyl_site"/>
</dbReference>
<gene>
    <name evidence="4" type="ORF">RWE15_23200</name>
</gene>